<protein>
    <submittedName>
        <fullName evidence="1">SDR family NAD(P)-dependent oxidoreductase</fullName>
    </submittedName>
</protein>
<dbReference type="InterPro" id="IPR051468">
    <property type="entry name" value="Fungal_SecMetab_SDRs"/>
</dbReference>
<proteinExistence type="predicted"/>
<gene>
    <name evidence="1" type="ORF">HKD42_05640</name>
</gene>
<dbReference type="EMBL" id="JABCRE010000002">
    <property type="protein sequence ID" value="NMW31536.1"/>
    <property type="molecule type" value="Genomic_DNA"/>
</dbReference>
<dbReference type="PRINTS" id="PR00081">
    <property type="entry name" value="GDHRDH"/>
</dbReference>
<reference evidence="1 2" key="1">
    <citation type="submission" date="2020-04" db="EMBL/GenBank/DDBJ databases">
        <authorList>
            <person name="Liu A."/>
        </authorList>
    </citation>
    <scope>NUCLEOTIDE SEQUENCE [LARGE SCALE GENOMIC DNA]</scope>
    <source>
        <strain evidence="1 2">RZ02</strain>
    </source>
</reference>
<dbReference type="Proteomes" id="UP000561181">
    <property type="component" value="Unassembled WGS sequence"/>
</dbReference>
<dbReference type="InterPro" id="IPR002347">
    <property type="entry name" value="SDR_fam"/>
</dbReference>
<name>A0A848QPS8_9SPHN</name>
<comment type="caution">
    <text evidence="1">The sequence shown here is derived from an EMBL/GenBank/DDBJ whole genome shotgun (WGS) entry which is preliminary data.</text>
</comment>
<dbReference type="PANTHER" id="PTHR43544">
    <property type="entry name" value="SHORT-CHAIN DEHYDROGENASE/REDUCTASE"/>
    <property type="match status" value="1"/>
</dbReference>
<dbReference type="GO" id="GO:0005737">
    <property type="term" value="C:cytoplasm"/>
    <property type="evidence" value="ECO:0007669"/>
    <property type="project" value="TreeGrafter"/>
</dbReference>
<sequence length="246" mass="25843">MTDSDDFLSSVRSAAIFGASGGIGQALTDLLVERGIHVWAGSRSGNGQQSAHLTPFAFDLTDEQSVQDAAEAMGENPPQLVIIATGVLTLAGGIGPERSYRKLDPAVMAEVFHLNTIGPAIIAKHMVPLLPRKERSVLAALSARVGSITDNGLGGWHSYRASKAALNMLLKNLAIELARTHKQAIIAGLHPGTVDSDLSKPFQSNLADGQLTEPKESATNLLTVLNGLSADDRGSVFAYDGQLIAP</sequence>
<dbReference type="InterPro" id="IPR036291">
    <property type="entry name" value="NAD(P)-bd_dom_sf"/>
</dbReference>
<dbReference type="PANTHER" id="PTHR43544:SF12">
    <property type="entry name" value="NAD(P)-BINDING ROSSMANN-FOLD SUPERFAMILY PROTEIN"/>
    <property type="match status" value="1"/>
</dbReference>
<evidence type="ECO:0000313" key="1">
    <source>
        <dbReference type="EMBL" id="NMW31536.1"/>
    </source>
</evidence>
<evidence type="ECO:0000313" key="2">
    <source>
        <dbReference type="Proteomes" id="UP000561181"/>
    </source>
</evidence>
<dbReference type="AlphaFoldDB" id="A0A848QPS8"/>
<dbReference type="SUPFAM" id="SSF51735">
    <property type="entry name" value="NAD(P)-binding Rossmann-fold domains"/>
    <property type="match status" value="1"/>
</dbReference>
<organism evidence="1 2">
    <name type="scientific">Pontixanthobacter rizhaonensis</name>
    <dbReference type="NCBI Taxonomy" id="2730337"/>
    <lineage>
        <taxon>Bacteria</taxon>
        <taxon>Pseudomonadati</taxon>
        <taxon>Pseudomonadota</taxon>
        <taxon>Alphaproteobacteria</taxon>
        <taxon>Sphingomonadales</taxon>
        <taxon>Erythrobacteraceae</taxon>
        <taxon>Pontixanthobacter</taxon>
    </lineage>
</organism>
<dbReference type="Gene3D" id="3.40.50.720">
    <property type="entry name" value="NAD(P)-binding Rossmann-like Domain"/>
    <property type="match status" value="1"/>
</dbReference>
<dbReference type="RefSeq" id="WP_170011082.1">
    <property type="nucleotide sequence ID" value="NZ_JABCRE010000002.1"/>
</dbReference>
<dbReference type="GO" id="GO:0016491">
    <property type="term" value="F:oxidoreductase activity"/>
    <property type="evidence" value="ECO:0007669"/>
    <property type="project" value="TreeGrafter"/>
</dbReference>
<dbReference type="Pfam" id="PF00106">
    <property type="entry name" value="adh_short"/>
    <property type="match status" value="1"/>
</dbReference>
<accession>A0A848QPS8</accession>
<keyword evidence="2" id="KW-1185">Reference proteome</keyword>